<dbReference type="PROSITE" id="PS50830">
    <property type="entry name" value="TNASE_3"/>
    <property type="match status" value="1"/>
</dbReference>
<evidence type="ECO:0000256" key="3">
    <source>
        <dbReference type="ARBA" id="ARBA00022801"/>
    </source>
</evidence>
<evidence type="ECO:0000256" key="1">
    <source>
        <dbReference type="ARBA" id="ARBA00022722"/>
    </source>
</evidence>
<dbReference type="AlphaFoldDB" id="A0A2U2ANU9"/>
<dbReference type="InterPro" id="IPR035437">
    <property type="entry name" value="SNase_OB-fold_sf"/>
</dbReference>
<evidence type="ECO:0000256" key="5">
    <source>
        <dbReference type="SAM" id="Phobius"/>
    </source>
</evidence>
<keyword evidence="8" id="KW-1185">Reference proteome</keyword>
<keyword evidence="5" id="KW-0812">Transmembrane</keyword>
<sequence>MEYRYSKAIKYYLKNLLSKIKREQKGKIIVAFLFMAIFASSFFLERPHPLKSSQGDTQEQTQLEKGYQCPCKINHISDGDSITAICPTSCSPTGKASGKWHKLRVRIWGMDAPEMGQKPWGDRAKKALINLLPKEKNDIITLKIRDRDHYQRYVAQLFYNQKDIGLEMVRLGEAVVYRQYNNDPQYYRAEEEAKAAKRGIWSQAGHQQNPAAWRKVNPR</sequence>
<keyword evidence="3" id="KW-0378">Hydrolase</keyword>
<feature type="transmembrane region" description="Helical" evidence="5">
    <location>
        <begin position="28"/>
        <end position="44"/>
    </location>
</feature>
<keyword evidence="2" id="KW-0255">Endonuclease</keyword>
<dbReference type="Gene3D" id="2.40.50.90">
    <property type="match status" value="1"/>
</dbReference>
<proteinExistence type="predicted"/>
<comment type="caution">
    <text evidence="7">The sequence shown here is derived from an EMBL/GenBank/DDBJ whole genome shotgun (WGS) entry which is preliminary data.</text>
</comment>
<evidence type="ECO:0000313" key="7">
    <source>
        <dbReference type="EMBL" id="PWD84891.1"/>
    </source>
</evidence>
<dbReference type="Proteomes" id="UP000244948">
    <property type="component" value="Unassembled WGS sequence"/>
</dbReference>
<dbReference type="EMBL" id="QEWR01000002">
    <property type="protein sequence ID" value="PWD84891.1"/>
    <property type="molecule type" value="Genomic_DNA"/>
</dbReference>
<dbReference type="Pfam" id="PF00565">
    <property type="entry name" value="SNase"/>
    <property type="match status" value="1"/>
</dbReference>
<organism evidence="7 8">
    <name type="scientific">Ignatzschineria indica</name>
    <dbReference type="NCBI Taxonomy" id="472583"/>
    <lineage>
        <taxon>Bacteria</taxon>
        <taxon>Pseudomonadati</taxon>
        <taxon>Pseudomonadota</taxon>
        <taxon>Gammaproteobacteria</taxon>
        <taxon>Cardiobacteriales</taxon>
        <taxon>Ignatzschineriaceae</taxon>
        <taxon>Ignatzschineria</taxon>
    </lineage>
</organism>
<gene>
    <name evidence="7" type="ORF">DC082_05040</name>
</gene>
<protein>
    <recommendedName>
        <fullName evidence="6">TNase-like domain-containing protein</fullName>
    </recommendedName>
</protein>
<keyword evidence="1" id="KW-0540">Nuclease</keyword>
<feature type="region of interest" description="Disordered" evidence="4">
    <location>
        <begin position="199"/>
        <end position="219"/>
    </location>
</feature>
<evidence type="ECO:0000256" key="2">
    <source>
        <dbReference type="ARBA" id="ARBA00022759"/>
    </source>
</evidence>
<dbReference type="SUPFAM" id="SSF50199">
    <property type="entry name" value="Staphylococcal nuclease"/>
    <property type="match status" value="1"/>
</dbReference>
<evidence type="ECO:0000313" key="8">
    <source>
        <dbReference type="Proteomes" id="UP000244948"/>
    </source>
</evidence>
<dbReference type="PANTHER" id="PTHR12302:SF3">
    <property type="entry name" value="SERINE_THREONINE-PROTEIN KINASE 31"/>
    <property type="match status" value="1"/>
</dbReference>
<dbReference type="GO" id="GO:0004519">
    <property type="term" value="F:endonuclease activity"/>
    <property type="evidence" value="ECO:0007669"/>
    <property type="project" value="UniProtKB-KW"/>
</dbReference>
<keyword evidence="5" id="KW-1133">Transmembrane helix</keyword>
<dbReference type="InterPro" id="IPR016071">
    <property type="entry name" value="Staphylococal_nuclease_OB-fold"/>
</dbReference>
<name>A0A2U2ANU9_9GAMM</name>
<accession>A0A2U2ANU9</accession>
<dbReference type="SMART" id="SM00318">
    <property type="entry name" value="SNc"/>
    <property type="match status" value="1"/>
</dbReference>
<feature type="domain" description="TNase-like" evidence="6">
    <location>
        <begin position="72"/>
        <end position="203"/>
    </location>
</feature>
<keyword evidence="5" id="KW-0472">Membrane</keyword>
<dbReference type="PANTHER" id="PTHR12302">
    <property type="entry name" value="EBNA2 BINDING PROTEIN P100"/>
    <property type="match status" value="1"/>
</dbReference>
<reference evidence="7 8" key="1">
    <citation type="journal article" date="2018" name="Genome Announc.">
        <title>Ignatzschineria cameli sp. nov., isolated from necrotic foot tissue of dromedaries (Camelus dromedarius) and associated maggots (Wohlfahrtia species) in Dubai.</title>
        <authorList>
            <person name="Tsang C.C."/>
            <person name="Tang J.Y."/>
            <person name="Fong J.Y."/>
            <person name="Kinne J."/>
            <person name="Lee H.H."/>
            <person name="Joseph M."/>
            <person name="Jose S."/>
            <person name="Schuster R.K."/>
            <person name="Tang Y."/>
            <person name="Sivakumar S."/>
            <person name="Chen J.H."/>
            <person name="Teng J.L."/>
            <person name="Lau S.K."/>
            <person name="Wernery U."/>
            <person name="Woo P.C."/>
        </authorList>
    </citation>
    <scope>NUCLEOTIDE SEQUENCE [LARGE SCALE GENOMIC DNA]</scope>
    <source>
        <strain evidence="7 8">KCTC 22643</strain>
    </source>
</reference>
<dbReference type="GO" id="GO:0016787">
    <property type="term" value="F:hydrolase activity"/>
    <property type="evidence" value="ECO:0007669"/>
    <property type="project" value="UniProtKB-KW"/>
</dbReference>
<evidence type="ECO:0000259" key="6">
    <source>
        <dbReference type="PROSITE" id="PS50830"/>
    </source>
</evidence>
<evidence type="ECO:0000256" key="4">
    <source>
        <dbReference type="SAM" id="MobiDB-lite"/>
    </source>
</evidence>